<reference evidence="5" key="1">
    <citation type="submission" date="2025-08" db="UniProtKB">
        <authorList>
            <consortium name="RefSeq"/>
        </authorList>
    </citation>
    <scope>IDENTIFICATION</scope>
</reference>
<dbReference type="RefSeq" id="XP_013764765.1">
    <property type="nucleotide sequence ID" value="XM_013909311.1"/>
</dbReference>
<dbReference type="Gene3D" id="3.40.605.10">
    <property type="entry name" value="Aldehyde Dehydrogenase, Chain A, domain 1"/>
    <property type="match status" value="2"/>
</dbReference>
<dbReference type="PANTHER" id="PTHR11699">
    <property type="entry name" value="ALDEHYDE DEHYDROGENASE-RELATED"/>
    <property type="match status" value="1"/>
</dbReference>
<protein>
    <submittedName>
        <fullName evidence="5">Aldehyde dehydrogenase family 9 member A1-like</fullName>
    </submittedName>
</protein>
<comment type="similarity">
    <text evidence="1">Belongs to the aldehyde dehydrogenase family.</text>
</comment>
<evidence type="ECO:0000313" key="5">
    <source>
        <dbReference type="RefSeq" id="XP_013764765.1"/>
    </source>
</evidence>
<organism evidence="4 5">
    <name type="scientific">Pundamilia nyererei</name>
    <dbReference type="NCBI Taxonomy" id="303518"/>
    <lineage>
        <taxon>Eukaryota</taxon>
        <taxon>Metazoa</taxon>
        <taxon>Chordata</taxon>
        <taxon>Craniata</taxon>
        <taxon>Vertebrata</taxon>
        <taxon>Euteleostomi</taxon>
        <taxon>Actinopterygii</taxon>
        <taxon>Neopterygii</taxon>
        <taxon>Teleostei</taxon>
        <taxon>Neoteleostei</taxon>
        <taxon>Acanthomorphata</taxon>
        <taxon>Ovalentaria</taxon>
        <taxon>Cichlomorphae</taxon>
        <taxon>Cichliformes</taxon>
        <taxon>Cichlidae</taxon>
        <taxon>African cichlids</taxon>
        <taxon>Pseudocrenilabrinae</taxon>
        <taxon>Haplochromini</taxon>
        <taxon>Pundamilia</taxon>
    </lineage>
</organism>
<dbReference type="Pfam" id="PF00171">
    <property type="entry name" value="Aldedh"/>
    <property type="match status" value="2"/>
</dbReference>
<accession>A0A9Y6JAM2</accession>
<dbReference type="InterPro" id="IPR016162">
    <property type="entry name" value="Ald_DH_N"/>
</dbReference>
<keyword evidence="4" id="KW-1185">Reference proteome</keyword>
<dbReference type="GeneID" id="102210307"/>
<dbReference type="AlphaFoldDB" id="A0A9Y6JAM2"/>
<evidence type="ECO:0000256" key="1">
    <source>
        <dbReference type="ARBA" id="ARBA00009986"/>
    </source>
</evidence>
<name>A0A9Y6JAM2_9CICH</name>
<dbReference type="FunFam" id="3.40.605.10:FF:000007">
    <property type="entry name" value="NAD/NADP-dependent betaine aldehyde dehydrogenase"/>
    <property type="match status" value="1"/>
</dbReference>
<dbReference type="SUPFAM" id="SSF53720">
    <property type="entry name" value="ALDH-like"/>
    <property type="match status" value="1"/>
</dbReference>
<evidence type="ECO:0000256" key="2">
    <source>
        <dbReference type="ARBA" id="ARBA00023002"/>
    </source>
</evidence>
<dbReference type="InterPro" id="IPR016161">
    <property type="entry name" value="Ald_DH/histidinol_DH"/>
</dbReference>
<sequence>MAQSTLDSMPGASTGTVVVTEPLNFWGGKRVKPREEKNAEPVFEPATGRVLCQMVPCGAEEVDEAIQSAYAAYQKWSKMAGMERARVMLEAARIIRERREKIAKLEVINNGKSIIEALVDIDIAWQSIEYYAGLAGTLAGQHIQLPGGAFAYTRREPLGVCVGIGAWNYPFQIASWKSAPALACGNAMVFKPSPMTPVTAVILAEIYKEAGVPDGLFCVVQGGAETGSLLCHHPKVAKVSFTGSVPTGKKVQTSTALFPTHGLYVMEILTITCKHLVLDNCRDDMTCVKEEIFGPVMSVLPFDTEEEVIKRANNTTFGLASGVFTRDISRAHRVAENLEAGTCFINNYNISPVEVPFGGYKMSGFGRENGQVTIEYYSQLKTVVVEMGDVESLF</sequence>
<dbReference type="GO" id="GO:0016620">
    <property type="term" value="F:oxidoreductase activity, acting on the aldehyde or oxo group of donors, NAD or NADP as acceptor"/>
    <property type="evidence" value="ECO:0007669"/>
    <property type="project" value="InterPro"/>
</dbReference>
<proteinExistence type="inferred from homology"/>
<keyword evidence="2" id="KW-0560">Oxidoreductase</keyword>
<feature type="domain" description="Aldehyde dehydrogenase" evidence="3">
    <location>
        <begin position="38"/>
        <end position="255"/>
    </location>
</feature>
<gene>
    <name evidence="5" type="primary">LOC102210307</name>
</gene>
<dbReference type="InterPro" id="IPR016163">
    <property type="entry name" value="Ald_DH_C"/>
</dbReference>
<evidence type="ECO:0000313" key="4">
    <source>
        <dbReference type="Proteomes" id="UP000695023"/>
    </source>
</evidence>
<dbReference type="Proteomes" id="UP000695023">
    <property type="component" value="Unplaced"/>
</dbReference>
<evidence type="ECO:0000259" key="3">
    <source>
        <dbReference type="Pfam" id="PF00171"/>
    </source>
</evidence>
<feature type="domain" description="Aldehyde dehydrogenase" evidence="3">
    <location>
        <begin position="276"/>
        <end position="383"/>
    </location>
</feature>
<dbReference type="InterPro" id="IPR015590">
    <property type="entry name" value="Aldehyde_DH_dom"/>
</dbReference>
<dbReference type="Gene3D" id="3.40.309.10">
    <property type="entry name" value="Aldehyde Dehydrogenase, Chain A, domain 2"/>
    <property type="match status" value="1"/>
</dbReference>